<evidence type="ECO:0000259" key="12">
    <source>
        <dbReference type="Pfam" id="PF06974"/>
    </source>
</evidence>
<evidence type="ECO:0000256" key="5">
    <source>
        <dbReference type="ARBA" id="ARBA00022516"/>
    </source>
</evidence>
<evidence type="ECO:0000313" key="13">
    <source>
        <dbReference type="EMBL" id="WCO65825.1"/>
    </source>
</evidence>
<evidence type="ECO:0000256" key="4">
    <source>
        <dbReference type="ARBA" id="ARBA00013244"/>
    </source>
</evidence>
<dbReference type="Pfam" id="PF03007">
    <property type="entry name" value="WS_DGAT_cat"/>
    <property type="match status" value="1"/>
</dbReference>
<evidence type="ECO:0000256" key="9">
    <source>
        <dbReference type="ARBA" id="ARBA00023315"/>
    </source>
</evidence>
<dbReference type="Gene3D" id="3.30.559.10">
    <property type="entry name" value="Chloramphenicol acetyltransferase-like domain"/>
    <property type="match status" value="1"/>
</dbReference>
<keyword evidence="8" id="KW-0443">Lipid metabolism</keyword>
<dbReference type="PANTHER" id="PTHR31650:SF1">
    <property type="entry name" value="WAX ESTER SYNTHASE_DIACYLGLYCEROL ACYLTRANSFERASE 4-RELATED"/>
    <property type="match status" value="1"/>
</dbReference>
<dbReference type="AlphaFoldDB" id="A0AAE9Y3I7"/>
<dbReference type="EC" id="2.3.1.20" evidence="4"/>
<evidence type="ECO:0000256" key="7">
    <source>
        <dbReference type="ARBA" id="ARBA00022798"/>
    </source>
</evidence>
<evidence type="ECO:0000256" key="1">
    <source>
        <dbReference type="ARBA" id="ARBA00004771"/>
    </source>
</evidence>
<evidence type="ECO:0000256" key="10">
    <source>
        <dbReference type="ARBA" id="ARBA00048109"/>
    </source>
</evidence>
<comment type="pathway">
    <text evidence="1">Glycerolipid metabolism; triacylglycerol biosynthesis.</text>
</comment>
<dbReference type="InterPro" id="IPR023213">
    <property type="entry name" value="CAT-like_dom_sf"/>
</dbReference>
<dbReference type="Proteomes" id="UP001216390">
    <property type="component" value="Chromosome"/>
</dbReference>
<accession>A0AAE9Y3I7</accession>
<dbReference type="GO" id="GO:0006071">
    <property type="term" value="P:glycerol metabolic process"/>
    <property type="evidence" value="ECO:0007669"/>
    <property type="project" value="UniProtKB-KW"/>
</dbReference>
<evidence type="ECO:0000313" key="14">
    <source>
        <dbReference type="Proteomes" id="UP001216390"/>
    </source>
</evidence>
<reference evidence="13" key="1">
    <citation type="submission" date="2023-01" db="EMBL/GenBank/DDBJ databases">
        <title>The diversity of Class Acidimicrobiia in South China Sea sediment environments and the proposal of Iamia marina sp. nov., a novel species of the genus Iamia.</title>
        <authorList>
            <person name="He Y."/>
            <person name="Tian X."/>
        </authorList>
    </citation>
    <scope>NUCLEOTIDE SEQUENCE</scope>
    <source>
        <strain evidence="13">DSM 19957</strain>
    </source>
</reference>
<evidence type="ECO:0000256" key="3">
    <source>
        <dbReference type="ARBA" id="ARBA00009587"/>
    </source>
</evidence>
<dbReference type="RefSeq" id="WP_272735351.1">
    <property type="nucleotide sequence ID" value="NZ_CP116942.1"/>
</dbReference>
<evidence type="ECO:0000256" key="6">
    <source>
        <dbReference type="ARBA" id="ARBA00022679"/>
    </source>
</evidence>
<dbReference type="SUPFAM" id="SSF52777">
    <property type="entry name" value="CoA-dependent acyltransferases"/>
    <property type="match status" value="1"/>
</dbReference>
<sequence>MTEGDELVYDSRMSDSDALMWTIEKDAMLRSTITAVAVLDRAPDHDRLRTLLDRGTRIVPRLRQRVRANPLSIAPPRWEVDPSFDLDYHVRFARATGDGTLRDVLDMVQPIAMAGFDRARPLWEATLVEGMEDGRAALVMKVHHAITDGVGSVKLALIMFELERDPDGHADLPPPPEAEVMSQVVRWVDALAHEQRRALGIARRSGATVGGATARTAGQVVTDPAATASRAAETVASVARLAAPATAPLSPLMTGRSLSVRFDHLSVPLEAAKTAARAAGATLNDAFVAATAGGLTRYHLEMGVPADELRMSMPINVRTAETEDHAGNQFVPARFAIPLGEADPVRRMQTLHQLILEQRGEPALGFVEPMAAVLRRLPTSVSTSLFGSMLKGVDLVTSNVPGAPIPIYTAGGRVEHLIAYGPLTGAALNLTLLSYLDELHIGVNVDPAAVTEPERLVAALRDAWDEVLAVGAPRRSPGRPRRAAPRR</sequence>
<evidence type="ECO:0000256" key="2">
    <source>
        <dbReference type="ARBA" id="ARBA00005189"/>
    </source>
</evidence>
<keyword evidence="6" id="KW-0808">Transferase</keyword>
<evidence type="ECO:0000256" key="8">
    <source>
        <dbReference type="ARBA" id="ARBA00023098"/>
    </source>
</evidence>
<organism evidence="13 14">
    <name type="scientific">Iamia majanohamensis</name>
    <dbReference type="NCBI Taxonomy" id="467976"/>
    <lineage>
        <taxon>Bacteria</taxon>
        <taxon>Bacillati</taxon>
        <taxon>Actinomycetota</taxon>
        <taxon>Acidimicrobiia</taxon>
        <taxon>Acidimicrobiales</taxon>
        <taxon>Iamiaceae</taxon>
        <taxon>Iamia</taxon>
    </lineage>
</organism>
<keyword evidence="5" id="KW-0444">Lipid biosynthesis</keyword>
<comment type="similarity">
    <text evidence="3">Belongs to the long-chain O-acyltransferase family.</text>
</comment>
<dbReference type="GO" id="GO:0005886">
    <property type="term" value="C:plasma membrane"/>
    <property type="evidence" value="ECO:0007669"/>
    <property type="project" value="TreeGrafter"/>
</dbReference>
<dbReference type="Pfam" id="PF06974">
    <property type="entry name" value="WS_DGAT_C"/>
    <property type="match status" value="1"/>
</dbReference>
<comment type="catalytic activity">
    <reaction evidence="10">
        <text>an acyl-CoA + a 1,2-diacyl-sn-glycerol = a triacyl-sn-glycerol + CoA</text>
        <dbReference type="Rhea" id="RHEA:10868"/>
        <dbReference type="ChEBI" id="CHEBI:17815"/>
        <dbReference type="ChEBI" id="CHEBI:57287"/>
        <dbReference type="ChEBI" id="CHEBI:58342"/>
        <dbReference type="ChEBI" id="CHEBI:64615"/>
        <dbReference type="EC" id="2.3.1.20"/>
    </reaction>
</comment>
<protein>
    <recommendedName>
        <fullName evidence="4">diacylglycerol O-acyltransferase</fullName>
        <ecNumber evidence="4">2.3.1.20</ecNumber>
    </recommendedName>
</protein>
<dbReference type="GO" id="GO:0051701">
    <property type="term" value="P:biological process involved in interaction with host"/>
    <property type="evidence" value="ECO:0007669"/>
    <property type="project" value="TreeGrafter"/>
</dbReference>
<keyword evidence="7" id="KW-0319">Glycerol metabolism</keyword>
<dbReference type="GO" id="GO:0071731">
    <property type="term" value="P:response to nitric oxide"/>
    <property type="evidence" value="ECO:0007669"/>
    <property type="project" value="TreeGrafter"/>
</dbReference>
<feature type="domain" description="O-acyltransferase WSD1 C-terminal" evidence="12">
    <location>
        <begin position="327"/>
        <end position="466"/>
    </location>
</feature>
<evidence type="ECO:0000259" key="11">
    <source>
        <dbReference type="Pfam" id="PF03007"/>
    </source>
</evidence>
<dbReference type="KEGG" id="ima:PO878_15080"/>
<comment type="pathway">
    <text evidence="2">Lipid metabolism.</text>
</comment>
<dbReference type="EMBL" id="CP116942">
    <property type="protein sequence ID" value="WCO65825.1"/>
    <property type="molecule type" value="Genomic_DNA"/>
</dbReference>
<feature type="domain" description="O-acyltransferase WSD1-like N-terminal" evidence="11">
    <location>
        <begin position="13"/>
        <end position="286"/>
    </location>
</feature>
<dbReference type="GO" id="GO:0004144">
    <property type="term" value="F:diacylglycerol O-acyltransferase activity"/>
    <property type="evidence" value="ECO:0007669"/>
    <property type="project" value="UniProtKB-EC"/>
</dbReference>
<dbReference type="InterPro" id="IPR009721">
    <property type="entry name" value="O-acyltransferase_WSD1_C"/>
</dbReference>
<dbReference type="PANTHER" id="PTHR31650">
    <property type="entry name" value="O-ACYLTRANSFERASE (WSD1-LIKE) FAMILY PROTEIN"/>
    <property type="match status" value="1"/>
</dbReference>
<dbReference type="InterPro" id="IPR004255">
    <property type="entry name" value="O-acyltransferase_WSD1_N"/>
</dbReference>
<dbReference type="GO" id="GO:0019432">
    <property type="term" value="P:triglyceride biosynthetic process"/>
    <property type="evidence" value="ECO:0007669"/>
    <property type="project" value="TreeGrafter"/>
</dbReference>
<keyword evidence="9" id="KW-0012">Acyltransferase</keyword>
<dbReference type="GO" id="GO:0001666">
    <property type="term" value="P:response to hypoxia"/>
    <property type="evidence" value="ECO:0007669"/>
    <property type="project" value="TreeGrafter"/>
</dbReference>
<keyword evidence="14" id="KW-1185">Reference proteome</keyword>
<name>A0AAE9Y3I7_9ACTN</name>
<proteinExistence type="inferred from homology"/>
<gene>
    <name evidence="13" type="ORF">PO878_15080</name>
</gene>
<dbReference type="InterPro" id="IPR045034">
    <property type="entry name" value="O-acyltransferase_WSD1-like"/>
</dbReference>